<dbReference type="SUPFAM" id="SSF52743">
    <property type="entry name" value="Subtilisin-like"/>
    <property type="match status" value="2"/>
</dbReference>
<feature type="active site" description="Charge relay system" evidence="5 6">
    <location>
        <position position="566"/>
    </location>
</feature>
<evidence type="ECO:0000256" key="1">
    <source>
        <dbReference type="ARBA" id="ARBA00011073"/>
    </source>
</evidence>
<feature type="domain" description="Peptidase S8/S53" evidence="8">
    <location>
        <begin position="175"/>
        <end position="405"/>
    </location>
</feature>
<evidence type="ECO:0000256" key="3">
    <source>
        <dbReference type="ARBA" id="ARBA00022801"/>
    </source>
</evidence>
<dbReference type="PROSITE" id="PS00136">
    <property type="entry name" value="SUBTILASE_ASP"/>
    <property type="match status" value="1"/>
</dbReference>
<dbReference type="InterPro" id="IPR050131">
    <property type="entry name" value="Peptidase_S8_subtilisin-like"/>
</dbReference>
<evidence type="ECO:0000313" key="11">
    <source>
        <dbReference type="Proteomes" id="UP000460298"/>
    </source>
</evidence>
<evidence type="ECO:0000259" key="8">
    <source>
        <dbReference type="Pfam" id="PF00082"/>
    </source>
</evidence>
<dbReference type="PRINTS" id="PR00723">
    <property type="entry name" value="SUBTILISIN"/>
</dbReference>
<dbReference type="InterPro" id="IPR015500">
    <property type="entry name" value="Peptidase_S8_subtilisin-rel"/>
</dbReference>
<evidence type="ECO:0000256" key="6">
    <source>
        <dbReference type="PROSITE-ProRule" id="PRU01240"/>
    </source>
</evidence>
<dbReference type="InterPro" id="IPR036852">
    <property type="entry name" value="Peptidase_S8/S53_dom_sf"/>
</dbReference>
<dbReference type="Pfam" id="PF00082">
    <property type="entry name" value="Peptidase_S8"/>
    <property type="match status" value="2"/>
</dbReference>
<evidence type="ECO:0000256" key="4">
    <source>
        <dbReference type="ARBA" id="ARBA00022825"/>
    </source>
</evidence>
<name>A0A833GXB7_9LEPT</name>
<dbReference type="PROSITE" id="PS00138">
    <property type="entry name" value="SUBTILASE_SER"/>
    <property type="match status" value="1"/>
</dbReference>
<dbReference type="Pfam" id="PF22148">
    <property type="entry name" value="Fervidolysin_NPro-like"/>
    <property type="match status" value="1"/>
</dbReference>
<evidence type="ECO:0000256" key="2">
    <source>
        <dbReference type="ARBA" id="ARBA00022670"/>
    </source>
</evidence>
<organism evidence="10 11">
    <name type="scientific">Leptonema illini</name>
    <dbReference type="NCBI Taxonomy" id="183"/>
    <lineage>
        <taxon>Bacteria</taxon>
        <taxon>Pseudomonadati</taxon>
        <taxon>Spirochaetota</taxon>
        <taxon>Spirochaetia</taxon>
        <taxon>Leptospirales</taxon>
        <taxon>Leptospiraceae</taxon>
        <taxon>Leptonema</taxon>
    </lineage>
</organism>
<dbReference type="InterPro" id="IPR000209">
    <property type="entry name" value="Peptidase_S8/S53_dom"/>
</dbReference>
<accession>A0A833GXB7</accession>
<dbReference type="PANTHER" id="PTHR43806:SF11">
    <property type="entry name" value="CEREVISIN-RELATED"/>
    <property type="match status" value="1"/>
</dbReference>
<proteinExistence type="inferred from homology"/>
<dbReference type="Gene3D" id="3.40.50.200">
    <property type="entry name" value="Peptidase S8/S53 domain"/>
    <property type="match status" value="2"/>
</dbReference>
<evidence type="ECO:0000313" key="10">
    <source>
        <dbReference type="EMBL" id="KAB2929056.1"/>
    </source>
</evidence>
<dbReference type="AlphaFoldDB" id="A0A833GXB7"/>
<feature type="active site" description="Charge relay system" evidence="5 6">
    <location>
        <position position="228"/>
    </location>
</feature>
<dbReference type="PROSITE" id="PS00137">
    <property type="entry name" value="SUBTILASE_HIS"/>
    <property type="match status" value="1"/>
</dbReference>
<dbReference type="InterPro" id="IPR023828">
    <property type="entry name" value="Peptidase_S8_Ser-AS"/>
</dbReference>
<dbReference type="PANTHER" id="PTHR43806">
    <property type="entry name" value="PEPTIDASE S8"/>
    <property type="match status" value="1"/>
</dbReference>
<dbReference type="InterPro" id="IPR023827">
    <property type="entry name" value="Peptidase_S8_Asp-AS"/>
</dbReference>
<feature type="domain" description="Peptidase S8/S53" evidence="8">
    <location>
        <begin position="557"/>
        <end position="603"/>
    </location>
</feature>
<evidence type="ECO:0000259" key="9">
    <source>
        <dbReference type="Pfam" id="PF22148"/>
    </source>
</evidence>
<feature type="active site" description="Charge relay system" evidence="5 6">
    <location>
        <position position="182"/>
    </location>
</feature>
<keyword evidence="3 6" id="KW-0378">Hydrolase</keyword>
<protein>
    <submittedName>
        <fullName evidence="10">S8 family serine peptidase</fullName>
    </submittedName>
</protein>
<dbReference type="InterPro" id="IPR054399">
    <property type="entry name" value="Fervidolysin-like_N_prodom"/>
</dbReference>
<comment type="caution">
    <text evidence="10">The sequence shown here is derived from an EMBL/GenBank/DDBJ whole genome shotgun (WGS) entry which is preliminary data.</text>
</comment>
<gene>
    <name evidence="10" type="ORF">F9K24_21060</name>
</gene>
<dbReference type="Proteomes" id="UP000460298">
    <property type="component" value="Unassembled WGS sequence"/>
</dbReference>
<keyword evidence="2 6" id="KW-0645">Protease</keyword>
<reference evidence="10 11" key="1">
    <citation type="submission" date="2019-10" db="EMBL/GenBank/DDBJ databases">
        <title>Extracellular Electron Transfer in a Candidatus Methanoperedens spp. Enrichment Culture.</title>
        <authorList>
            <person name="Berger S."/>
            <person name="Rangel Shaw D."/>
            <person name="Berben T."/>
            <person name="In 'T Zandt M."/>
            <person name="Frank J."/>
            <person name="Reimann J."/>
            <person name="Jetten M.S.M."/>
            <person name="Welte C.U."/>
        </authorList>
    </citation>
    <scope>NUCLEOTIDE SEQUENCE [LARGE SCALE GENOMIC DNA]</scope>
    <source>
        <strain evidence="10">SB12</strain>
    </source>
</reference>
<dbReference type="PROSITE" id="PS51892">
    <property type="entry name" value="SUBTILASE"/>
    <property type="match status" value="1"/>
</dbReference>
<evidence type="ECO:0000256" key="7">
    <source>
        <dbReference type="RuleBase" id="RU003355"/>
    </source>
</evidence>
<feature type="domain" description="Fervidolysin-like N-terminal prodomain" evidence="9">
    <location>
        <begin position="41"/>
        <end position="115"/>
    </location>
</feature>
<evidence type="ECO:0000256" key="5">
    <source>
        <dbReference type="PIRSR" id="PIRSR615500-1"/>
    </source>
</evidence>
<dbReference type="EMBL" id="WBUI01000038">
    <property type="protein sequence ID" value="KAB2929056.1"/>
    <property type="molecule type" value="Genomic_DNA"/>
</dbReference>
<sequence length="638" mass="66903">MKRLPLYIAFCATILAAVGPGRLESTPGEVDRSQLKRNWMTYVPGQVLVQYRPSVSEGYAAMNVNGKRHAFLKALPRLDKRKGPMAVVQLKERTTVEEAVRQFENDPDVEYAQPNYIYRVKAAPNDYLYEQLWGLKNTNQTVTGGTYTNNPPGASYVDNDIDAEAAWDVITDCSSVTVAVIDSGVNYNHVDLTANMANGSYTCPVGTGTRGCDFVGAGDNDPMDYNGHGTHVAGTIGAQGNNSEGVAGICWSAKILAVRVLDATGSGSTSDIVEGLAFAVGTGAGQGNAKVVNMSLGGGSSDTAFSNAITTARTNGVVVVVAAGNEGNNTNSVPSYPCNYTQDNILCVAAADQRYTRASFSNYSSTHVDIAAPGTNILSTYAGETTSTTYDMMTGWTTATTSGTSWGMSDCTSVALGGTYPMLLLPNACSTVLAGTSTTGYLSNTDATIYKNLSVPTGSDGLSISLYITMDLEQGYDWLDGFHNNVAGNPVTSGSTFLVGSGEFNGGWAYYETELQKCAGATTCSVGFRVDADSSDNRAGVGITALGLTGFDVDVIDSFVPENGTSMAAPHVAGVATLVRARNPNFTYTDTINAILNGGDTAIHTTLSTSITKSGKTLNAFGALKYIPQTEGLVVNTP</sequence>
<keyword evidence="4 6" id="KW-0720">Serine protease</keyword>
<dbReference type="InterPro" id="IPR022398">
    <property type="entry name" value="Peptidase_S8_His-AS"/>
</dbReference>
<dbReference type="GO" id="GO:0004252">
    <property type="term" value="F:serine-type endopeptidase activity"/>
    <property type="evidence" value="ECO:0007669"/>
    <property type="project" value="UniProtKB-UniRule"/>
</dbReference>
<dbReference type="GO" id="GO:0006508">
    <property type="term" value="P:proteolysis"/>
    <property type="evidence" value="ECO:0007669"/>
    <property type="project" value="UniProtKB-KW"/>
</dbReference>
<comment type="similarity">
    <text evidence="1 6 7">Belongs to the peptidase S8 family.</text>
</comment>